<evidence type="ECO:0000256" key="3">
    <source>
        <dbReference type="ARBA" id="ARBA00038502"/>
    </source>
</evidence>
<dbReference type="PATRIC" id="fig|1716141.3.peg.5763"/>
<keyword evidence="2 5" id="KW-0012">Acyltransferase</keyword>
<dbReference type="OrthoDB" id="2061990at2"/>
<dbReference type="EC" id="2.3.1.-" evidence="5"/>
<dbReference type="EMBL" id="LOHS01000113">
    <property type="protein sequence ID" value="OAH11231.1"/>
    <property type="molecule type" value="Genomic_DNA"/>
</dbReference>
<dbReference type="AlphaFoldDB" id="A0A177HJS9"/>
<feature type="domain" description="N-acetyltransferase" evidence="4">
    <location>
        <begin position="28"/>
        <end position="187"/>
    </location>
</feature>
<evidence type="ECO:0000256" key="1">
    <source>
        <dbReference type="ARBA" id="ARBA00022679"/>
    </source>
</evidence>
<dbReference type="CDD" id="cd04301">
    <property type="entry name" value="NAT_SF"/>
    <property type="match status" value="1"/>
</dbReference>
<evidence type="ECO:0000259" key="4">
    <source>
        <dbReference type="PROSITE" id="PS51186"/>
    </source>
</evidence>
<dbReference type="Proteomes" id="UP000077381">
    <property type="component" value="Unassembled WGS sequence"/>
</dbReference>
<evidence type="ECO:0000313" key="5">
    <source>
        <dbReference type="EMBL" id="OAH11231.1"/>
    </source>
</evidence>
<dbReference type="PANTHER" id="PTHR43792">
    <property type="entry name" value="GNAT FAMILY, PUTATIVE (AFU_ORTHOLOGUE AFUA_3G00765)-RELATED-RELATED"/>
    <property type="match status" value="1"/>
</dbReference>
<comment type="caution">
    <text evidence="5">The sequence shown here is derived from an EMBL/GenBank/DDBJ whole genome shotgun (WGS) entry which is preliminary data.</text>
</comment>
<comment type="similarity">
    <text evidence="3">Belongs to the acetyltransferase family. RimJ subfamily.</text>
</comment>
<reference evidence="5 6" key="1">
    <citation type="submission" date="2015-12" db="EMBL/GenBank/DDBJ databases">
        <title>Genome sequence of Streptomyces sp. G25.</title>
        <authorList>
            <person name="Poehlein A."/>
            <person name="Roettig A."/>
            <person name="Hiessl S."/>
            <person name="Hauschild P."/>
            <person name="Schauer J."/>
            <person name="Madkour M.H."/>
            <person name="Al-Ansari A.M."/>
            <person name="Almakishah N.H."/>
            <person name="Steinbuechel A."/>
            <person name="Daniel R."/>
        </authorList>
    </citation>
    <scope>NUCLEOTIDE SEQUENCE [LARGE SCALE GENOMIC DNA]</scope>
    <source>
        <strain evidence="6">G25(2015)</strain>
    </source>
</reference>
<evidence type="ECO:0000256" key="2">
    <source>
        <dbReference type="ARBA" id="ARBA00023315"/>
    </source>
</evidence>
<dbReference type="GO" id="GO:0016747">
    <property type="term" value="F:acyltransferase activity, transferring groups other than amino-acyl groups"/>
    <property type="evidence" value="ECO:0007669"/>
    <property type="project" value="InterPro"/>
</dbReference>
<dbReference type="PANTHER" id="PTHR43792:SF8">
    <property type="entry name" value="[RIBOSOMAL PROTEIN US5]-ALANINE N-ACETYLTRANSFERASE"/>
    <property type="match status" value="1"/>
</dbReference>
<dbReference type="InterPro" id="IPR000182">
    <property type="entry name" value="GNAT_dom"/>
</dbReference>
<dbReference type="InterPro" id="IPR051531">
    <property type="entry name" value="N-acetyltransferase"/>
</dbReference>
<dbReference type="Pfam" id="PF13302">
    <property type="entry name" value="Acetyltransf_3"/>
    <property type="match status" value="1"/>
</dbReference>
<evidence type="ECO:0000313" key="6">
    <source>
        <dbReference type="Proteomes" id="UP000077381"/>
    </source>
</evidence>
<keyword evidence="1 5" id="KW-0808">Transferase</keyword>
<keyword evidence="6" id="KW-1185">Reference proteome</keyword>
<organism evidence="5 6">
    <name type="scientific">Streptomyces jeddahensis</name>
    <dbReference type="NCBI Taxonomy" id="1716141"/>
    <lineage>
        <taxon>Bacteria</taxon>
        <taxon>Bacillati</taxon>
        <taxon>Actinomycetota</taxon>
        <taxon>Actinomycetes</taxon>
        <taxon>Kitasatosporales</taxon>
        <taxon>Streptomycetaceae</taxon>
        <taxon>Streptomyces</taxon>
    </lineage>
</organism>
<proteinExistence type="inferred from homology"/>
<name>A0A177HJS9_9ACTN</name>
<protein>
    <submittedName>
        <fullName evidence="5">Ribosomal-protein-serine acetyltransferase</fullName>
        <ecNumber evidence="5">2.3.1.-</ecNumber>
    </submittedName>
</protein>
<dbReference type="Gene3D" id="3.40.630.30">
    <property type="match status" value="1"/>
</dbReference>
<dbReference type="STRING" id="1716141.STSP_54860"/>
<gene>
    <name evidence="5" type="primary">rimL</name>
    <name evidence="5" type="ORF">STSP_54860</name>
</gene>
<dbReference type="InterPro" id="IPR016181">
    <property type="entry name" value="Acyl_CoA_acyltransferase"/>
</dbReference>
<sequence length="203" mass="22353">MPSLIPDVVAPGTLAGRKQPTLTTDGGLVVRPWADSDAPAVLEAFQDPTMHQWHALTAESEAETAAWIEEWRQAWQGERHAFWAVADADSDQLVGRVALRAIELADGVAYIAYWTMPHARGRGVAPQAVTALTRWAFDEIGLHRLELTHATGNEASCRVATKTGYALEGTKRSAELHADGWHDMHLHARVQGDPVPRDRRPVF</sequence>
<accession>A0A177HJS9</accession>
<dbReference type="RefSeq" id="WP_107441407.1">
    <property type="nucleotide sequence ID" value="NZ_LOHS01000113.1"/>
</dbReference>
<dbReference type="PROSITE" id="PS51186">
    <property type="entry name" value="GNAT"/>
    <property type="match status" value="1"/>
</dbReference>
<dbReference type="SUPFAM" id="SSF55729">
    <property type="entry name" value="Acyl-CoA N-acyltransferases (Nat)"/>
    <property type="match status" value="1"/>
</dbReference>